<accession>A0ABV0QGD0</accession>
<evidence type="ECO:0000256" key="1">
    <source>
        <dbReference type="SAM" id="MobiDB-lite"/>
    </source>
</evidence>
<sequence>MLQQASNTQSALRVDGAAASPPSQQLPYVHDVTSPNPEKFSGELLLSSATSDDTIILNFTMCDPSEEASAEGSQPKRPCNTNYEAQALIEKILTTKPGGDHILQEYAKTKCLMDATRRQMINIRTAAMTEAHWWWARPWSIQS</sequence>
<evidence type="ECO:0000313" key="2">
    <source>
        <dbReference type="EMBL" id="MEQ2194875.1"/>
    </source>
</evidence>
<protein>
    <submittedName>
        <fullName evidence="2">Uncharacterized protein</fullName>
    </submittedName>
</protein>
<dbReference type="Proteomes" id="UP001434883">
    <property type="component" value="Unassembled WGS sequence"/>
</dbReference>
<keyword evidence="3" id="KW-1185">Reference proteome</keyword>
<feature type="compositionally biased region" description="Polar residues" evidence="1">
    <location>
        <begin position="1"/>
        <end position="11"/>
    </location>
</feature>
<gene>
    <name evidence="2" type="ORF">XENOCAPTIV_004226</name>
</gene>
<reference evidence="2 3" key="1">
    <citation type="submission" date="2021-06" db="EMBL/GenBank/DDBJ databases">
        <authorList>
            <person name="Palmer J.M."/>
        </authorList>
    </citation>
    <scope>NUCLEOTIDE SEQUENCE [LARGE SCALE GENOMIC DNA]</scope>
    <source>
        <strain evidence="2 3">XC_2019</strain>
        <tissue evidence="2">Muscle</tissue>
    </source>
</reference>
<name>A0ABV0QGD0_9TELE</name>
<evidence type="ECO:0000313" key="3">
    <source>
        <dbReference type="Proteomes" id="UP001434883"/>
    </source>
</evidence>
<feature type="region of interest" description="Disordered" evidence="1">
    <location>
        <begin position="1"/>
        <end position="28"/>
    </location>
</feature>
<dbReference type="EMBL" id="JAHRIN010009845">
    <property type="protein sequence ID" value="MEQ2194875.1"/>
    <property type="molecule type" value="Genomic_DNA"/>
</dbReference>
<proteinExistence type="predicted"/>
<organism evidence="2 3">
    <name type="scientific">Xenoophorus captivus</name>
    <dbReference type="NCBI Taxonomy" id="1517983"/>
    <lineage>
        <taxon>Eukaryota</taxon>
        <taxon>Metazoa</taxon>
        <taxon>Chordata</taxon>
        <taxon>Craniata</taxon>
        <taxon>Vertebrata</taxon>
        <taxon>Euteleostomi</taxon>
        <taxon>Actinopterygii</taxon>
        <taxon>Neopterygii</taxon>
        <taxon>Teleostei</taxon>
        <taxon>Neoteleostei</taxon>
        <taxon>Acanthomorphata</taxon>
        <taxon>Ovalentaria</taxon>
        <taxon>Atherinomorphae</taxon>
        <taxon>Cyprinodontiformes</taxon>
        <taxon>Goodeidae</taxon>
        <taxon>Xenoophorus</taxon>
    </lineage>
</organism>
<comment type="caution">
    <text evidence="2">The sequence shown here is derived from an EMBL/GenBank/DDBJ whole genome shotgun (WGS) entry which is preliminary data.</text>
</comment>